<accession>A0AAQ4EM92</accession>
<organism evidence="2 3">
    <name type="scientific">Amblyomma americanum</name>
    <name type="common">Lone star tick</name>
    <dbReference type="NCBI Taxonomy" id="6943"/>
    <lineage>
        <taxon>Eukaryota</taxon>
        <taxon>Metazoa</taxon>
        <taxon>Ecdysozoa</taxon>
        <taxon>Arthropoda</taxon>
        <taxon>Chelicerata</taxon>
        <taxon>Arachnida</taxon>
        <taxon>Acari</taxon>
        <taxon>Parasitiformes</taxon>
        <taxon>Ixodida</taxon>
        <taxon>Ixodoidea</taxon>
        <taxon>Ixodidae</taxon>
        <taxon>Amblyomminae</taxon>
        <taxon>Amblyomma</taxon>
    </lineage>
</organism>
<evidence type="ECO:0000259" key="1">
    <source>
        <dbReference type="Pfam" id="PF13843"/>
    </source>
</evidence>
<dbReference type="PANTHER" id="PTHR46599:SF3">
    <property type="entry name" value="PIGGYBAC TRANSPOSABLE ELEMENT-DERIVED PROTEIN 4"/>
    <property type="match status" value="1"/>
</dbReference>
<dbReference type="PANTHER" id="PTHR46599">
    <property type="entry name" value="PIGGYBAC TRANSPOSABLE ELEMENT-DERIVED PROTEIN 4"/>
    <property type="match status" value="1"/>
</dbReference>
<dbReference type="AlphaFoldDB" id="A0AAQ4EM92"/>
<keyword evidence="3" id="KW-1185">Reference proteome</keyword>
<evidence type="ECO:0000313" key="3">
    <source>
        <dbReference type="Proteomes" id="UP001321473"/>
    </source>
</evidence>
<dbReference type="InterPro" id="IPR029526">
    <property type="entry name" value="PGBD"/>
</dbReference>
<protein>
    <recommendedName>
        <fullName evidence="1">PiggyBac transposable element-derived protein domain-containing protein</fullName>
    </recommendedName>
</protein>
<gene>
    <name evidence="2" type="ORF">V5799_030759</name>
</gene>
<dbReference type="EMBL" id="JARKHS020013568">
    <property type="protein sequence ID" value="KAK8775895.1"/>
    <property type="molecule type" value="Genomic_DNA"/>
</dbReference>
<feature type="domain" description="PiggyBac transposable element-derived protein" evidence="1">
    <location>
        <begin position="2"/>
        <end position="115"/>
    </location>
</feature>
<dbReference type="Pfam" id="PF13843">
    <property type="entry name" value="DDE_Tnp_1_7"/>
    <property type="match status" value="1"/>
</dbReference>
<comment type="caution">
    <text evidence="2">The sequence shown here is derived from an EMBL/GenBank/DDBJ whole genome shotgun (WGS) entry which is preliminary data.</text>
</comment>
<evidence type="ECO:0000313" key="2">
    <source>
        <dbReference type="EMBL" id="KAK8775895.1"/>
    </source>
</evidence>
<name>A0AAQ4EM92_AMBAM</name>
<dbReference type="Proteomes" id="UP001321473">
    <property type="component" value="Unassembled WGS sequence"/>
</dbReference>
<reference evidence="2 3" key="1">
    <citation type="journal article" date="2023" name="Arcadia Sci">
        <title>De novo assembly of a long-read Amblyomma americanum tick genome.</title>
        <authorList>
            <person name="Chou S."/>
            <person name="Poskanzer K.E."/>
            <person name="Rollins M."/>
            <person name="Thuy-Boun P.S."/>
        </authorList>
    </citation>
    <scope>NUCLEOTIDE SEQUENCE [LARGE SCALE GENOMIC DNA]</scope>
    <source>
        <strain evidence="2">F_SG_1</strain>
        <tissue evidence="2">Salivary glands</tissue>
    </source>
</reference>
<proteinExistence type="predicted"/>
<sequence>MNRYAVEYFAAQGSAWKLADRNEIMVFLALMILQGIVGKPQVEMYWSTKEVLETPVFRKAMSRNRFNTLMRCLHFINMKTVDEATHPHPRLWKLWPVISRLNEAFLASYLPEQSRCPLMRASCCTRED</sequence>